<dbReference type="Pfam" id="PF02826">
    <property type="entry name" value="2-Hacid_dh_C"/>
    <property type="match status" value="1"/>
</dbReference>
<name>A0A9P6HJS7_9AGAM</name>
<dbReference type="Proteomes" id="UP000736335">
    <property type="component" value="Unassembled WGS sequence"/>
</dbReference>
<organism evidence="5 6">
    <name type="scientific">Thelephora terrestris</name>
    <dbReference type="NCBI Taxonomy" id="56493"/>
    <lineage>
        <taxon>Eukaryota</taxon>
        <taxon>Fungi</taxon>
        <taxon>Dikarya</taxon>
        <taxon>Basidiomycota</taxon>
        <taxon>Agaricomycotina</taxon>
        <taxon>Agaricomycetes</taxon>
        <taxon>Thelephorales</taxon>
        <taxon>Thelephoraceae</taxon>
        <taxon>Thelephora</taxon>
    </lineage>
</organism>
<dbReference type="AlphaFoldDB" id="A0A9P6HJS7"/>
<dbReference type="InterPro" id="IPR006139">
    <property type="entry name" value="D-isomer_2_OHA_DH_cat_dom"/>
</dbReference>
<evidence type="ECO:0000256" key="1">
    <source>
        <dbReference type="ARBA" id="ARBA00023002"/>
    </source>
</evidence>
<evidence type="ECO:0000259" key="3">
    <source>
        <dbReference type="Pfam" id="PF00389"/>
    </source>
</evidence>
<accession>A0A9P6HJS7</accession>
<dbReference type="InterPro" id="IPR036291">
    <property type="entry name" value="NAD(P)-bd_dom_sf"/>
</dbReference>
<dbReference type="GO" id="GO:0051287">
    <property type="term" value="F:NAD binding"/>
    <property type="evidence" value="ECO:0007669"/>
    <property type="project" value="InterPro"/>
</dbReference>
<dbReference type="PANTHER" id="PTHR10996">
    <property type="entry name" value="2-HYDROXYACID DEHYDROGENASE-RELATED"/>
    <property type="match status" value="1"/>
</dbReference>
<dbReference type="GO" id="GO:0030267">
    <property type="term" value="F:glyoxylate reductase (NADPH) activity"/>
    <property type="evidence" value="ECO:0007669"/>
    <property type="project" value="TreeGrafter"/>
</dbReference>
<dbReference type="EMBL" id="WIUZ02000004">
    <property type="protein sequence ID" value="KAF9788349.1"/>
    <property type="molecule type" value="Genomic_DNA"/>
</dbReference>
<comment type="similarity">
    <text evidence="2">Belongs to the D-isomer specific 2-hydroxyacid dehydrogenase family.</text>
</comment>
<dbReference type="Gene3D" id="3.40.50.720">
    <property type="entry name" value="NAD(P)-binding Rossmann-like Domain"/>
    <property type="match status" value="2"/>
</dbReference>
<dbReference type="PANTHER" id="PTHR10996:SF277">
    <property type="entry name" value="GLYOXYLATE REDUCTASE_HYDROXYPYRUVATE REDUCTASE"/>
    <property type="match status" value="1"/>
</dbReference>
<evidence type="ECO:0000256" key="2">
    <source>
        <dbReference type="RuleBase" id="RU003719"/>
    </source>
</evidence>
<protein>
    <recommendedName>
        <fullName evidence="7">Glyoxylate reductase</fullName>
    </recommendedName>
</protein>
<evidence type="ECO:0000313" key="6">
    <source>
        <dbReference type="Proteomes" id="UP000736335"/>
    </source>
</evidence>
<feature type="domain" description="D-isomer specific 2-hydroxyacid dehydrogenase catalytic" evidence="3">
    <location>
        <begin position="12"/>
        <end position="356"/>
    </location>
</feature>
<dbReference type="InterPro" id="IPR050223">
    <property type="entry name" value="D-isomer_2-hydroxyacid_DH"/>
</dbReference>
<dbReference type="GO" id="GO:0016618">
    <property type="term" value="F:hydroxypyruvate reductase [NAD(P)H] activity"/>
    <property type="evidence" value="ECO:0007669"/>
    <property type="project" value="TreeGrafter"/>
</dbReference>
<reference evidence="5" key="2">
    <citation type="submission" date="2020-11" db="EMBL/GenBank/DDBJ databases">
        <authorList>
            <consortium name="DOE Joint Genome Institute"/>
            <person name="Kuo A."/>
            <person name="Miyauchi S."/>
            <person name="Kiss E."/>
            <person name="Drula E."/>
            <person name="Kohler A."/>
            <person name="Sanchez-Garcia M."/>
            <person name="Andreopoulos B."/>
            <person name="Barry K.W."/>
            <person name="Bonito G."/>
            <person name="Buee M."/>
            <person name="Carver A."/>
            <person name="Chen C."/>
            <person name="Cichocki N."/>
            <person name="Clum A."/>
            <person name="Culley D."/>
            <person name="Crous P.W."/>
            <person name="Fauchery L."/>
            <person name="Girlanda M."/>
            <person name="Hayes R."/>
            <person name="Keri Z."/>
            <person name="Labutti K."/>
            <person name="Lipzen A."/>
            <person name="Lombard V."/>
            <person name="Magnuson J."/>
            <person name="Maillard F."/>
            <person name="Morin E."/>
            <person name="Murat C."/>
            <person name="Nolan M."/>
            <person name="Ohm R."/>
            <person name="Pangilinan J."/>
            <person name="Pereira M."/>
            <person name="Perotto S."/>
            <person name="Peter M."/>
            <person name="Riley R."/>
            <person name="Sitrit Y."/>
            <person name="Stielow B."/>
            <person name="Szollosi G."/>
            <person name="Zifcakova L."/>
            <person name="Stursova M."/>
            <person name="Spatafora J.W."/>
            <person name="Tedersoo L."/>
            <person name="Vaario L.-M."/>
            <person name="Yamada A."/>
            <person name="Yan M."/>
            <person name="Wang P."/>
            <person name="Xu J."/>
            <person name="Bruns T."/>
            <person name="Baldrian P."/>
            <person name="Vilgalys R."/>
            <person name="Henrissat B."/>
            <person name="Grigoriev I.V."/>
            <person name="Hibbett D."/>
            <person name="Nagy L.G."/>
            <person name="Martin F.M."/>
        </authorList>
    </citation>
    <scope>NUCLEOTIDE SEQUENCE</scope>
    <source>
        <strain evidence="5">UH-Tt-Lm1</strain>
    </source>
</reference>
<proteinExistence type="inferred from homology"/>
<evidence type="ECO:0008006" key="7">
    <source>
        <dbReference type="Google" id="ProtNLM"/>
    </source>
</evidence>
<dbReference type="CDD" id="cd05301">
    <property type="entry name" value="GDH"/>
    <property type="match status" value="1"/>
</dbReference>
<comment type="caution">
    <text evidence="5">The sequence shown here is derived from an EMBL/GenBank/DDBJ whole genome shotgun (WGS) entry which is preliminary data.</text>
</comment>
<reference evidence="5" key="1">
    <citation type="journal article" date="2020" name="Nat. Commun.">
        <title>Large-scale genome sequencing of mycorrhizal fungi provides insights into the early evolution of symbiotic traits.</title>
        <authorList>
            <person name="Miyauchi S."/>
            <person name="Kiss E."/>
            <person name="Kuo A."/>
            <person name="Drula E."/>
            <person name="Kohler A."/>
            <person name="Sanchez-Garcia M."/>
            <person name="Morin E."/>
            <person name="Andreopoulos B."/>
            <person name="Barry K.W."/>
            <person name="Bonito G."/>
            <person name="Buee M."/>
            <person name="Carver A."/>
            <person name="Chen C."/>
            <person name="Cichocki N."/>
            <person name="Clum A."/>
            <person name="Culley D."/>
            <person name="Crous P.W."/>
            <person name="Fauchery L."/>
            <person name="Girlanda M."/>
            <person name="Hayes R.D."/>
            <person name="Keri Z."/>
            <person name="LaButti K."/>
            <person name="Lipzen A."/>
            <person name="Lombard V."/>
            <person name="Magnuson J."/>
            <person name="Maillard F."/>
            <person name="Murat C."/>
            <person name="Nolan M."/>
            <person name="Ohm R.A."/>
            <person name="Pangilinan J."/>
            <person name="Pereira M.F."/>
            <person name="Perotto S."/>
            <person name="Peter M."/>
            <person name="Pfister S."/>
            <person name="Riley R."/>
            <person name="Sitrit Y."/>
            <person name="Stielow J.B."/>
            <person name="Szollosi G."/>
            <person name="Zifcakova L."/>
            <person name="Stursova M."/>
            <person name="Spatafora J.W."/>
            <person name="Tedersoo L."/>
            <person name="Vaario L.M."/>
            <person name="Yamada A."/>
            <person name="Yan M."/>
            <person name="Wang P."/>
            <person name="Xu J."/>
            <person name="Bruns T."/>
            <person name="Baldrian P."/>
            <person name="Vilgalys R."/>
            <person name="Dunand C."/>
            <person name="Henrissat B."/>
            <person name="Grigoriev I.V."/>
            <person name="Hibbett D."/>
            <person name="Nagy L.G."/>
            <person name="Martin F.M."/>
        </authorList>
    </citation>
    <scope>NUCLEOTIDE SEQUENCE</scope>
    <source>
        <strain evidence="5">UH-Tt-Lm1</strain>
    </source>
</reference>
<sequence length="372" mass="40584">MEYTLDSQKSKVVVTRDLGTDVLGRLSENPFVDMVVWPQDCLCDRDWLLENVEGADGLVVMLTDKAGIIKWNLSRSYVMDTAGANLKVVSTMSVGYEHVDLAGLAKRGVRLGYTPDVLNDAVADLSVMLALMAGRNGGEALVHVKNGEWPNDSWSPFSWCGSQLSGTAGRPRTVGFLGFGRIAQATLNRLVGFGISRCVYTTRIGSLPKRDLEESLTEKYRGVNPAFEGVRHVDLKTLARESDVLFVLAPGGAETRHVVDEELLREMKRTSVLVNTSRGSLVDSDALAKALRQGWIWGAGLDVVEGEPNISADHPLVQEPRCVIMPHIGSATFATRKDMANLAVTNVLAVLSNEPMVSEKSVSQDKVETWNN</sequence>
<dbReference type="SUPFAM" id="SSF52283">
    <property type="entry name" value="Formate/glycerate dehydrogenase catalytic domain-like"/>
    <property type="match status" value="1"/>
</dbReference>
<dbReference type="PROSITE" id="PS00671">
    <property type="entry name" value="D_2_HYDROXYACID_DH_3"/>
    <property type="match status" value="1"/>
</dbReference>
<feature type="domain" description="D-isomer specific 2-hydroxyacid dehydrogenase NAD-binding" evidence="4">
    <location>
        <begin position="127"/>
        <end position="329"/>
    </location>
</feature>
<dbReference type="SUPFAM" id="SSF51735">
    <property type="entry name" value="NAD(P)-binding Rossmann-fold domains"/>
    <property type="match status" value="1"/>
</dbReference>
<dbReference type="OrthoDB" id="9991913at2759"/>
<evidence type="ECO:0000259" key="4">
    <source>
        <dbReference type="Pfam" id="PF02826"/>
    </source>
</evidence>
<gene>
    <name evidence="5" type="ORF">BJ322DRAFT_1182133</name>
</gene>
<dbReference type="InterPro" id="IPR006140">
    <property type="entry name" value="D-isomer_DH_NAD-bd"/>
</dbReference>
<dbReference type="Pfam" id="PF00389">
    <property type="entry name" value="2-Hacid_dh"/>
    <property type="match status" value="1"/>
</dbReference>
<evidence type="ECO:0000313" key="5">
    <source>
        <dbReference type="EMBL" id="KAF9788349.1"/>
    </source>
</evidence>
<keyword evidence="6" id="KW-1185">Reference proteome</keyword>
<keyword evidence="1 2" id="KW-0560">Oxidoreductase</keyword>
<dbReference type="InterPro" id="IPR029753">
    <property type="entry name" value="D-isomer_DH_CS"/>
</dbReference>
<dbReference type="GO" id="GO:0005829">
    <property type="term" value="C:cytosol"/>
    <property type="evidence" value="ECO:0007669"/>
    <property type="project" value="TreeGrafter"/>
</dbReference>